<protein>
    <submittedName>
        <fullName evidence="2">Uncharacterized protein</fullName>
    </submittedName>
</protein>
<gene>
    <name evidence="2" type="ORF">BJZ21_003424</name>
</gene>
<dbReference type="AlphaFoldDB" id="A0A7Y9JCJ6"/>
<reference evidence="2 3" key="1">
    <citation type="submission" date="2020-07" db="EMBL/GenBank/DDBJ databases">
        <title>Sequencing the genomes of 1000 actinobacteria strains.</title>
        <authorList>
            <person name="Klenk H.-P."/>
        </authorList>
    </citation>
    <scope>NUCLEOTIDE SEQUENCE [LARGE SCALE GENOMIC DNA]</scope>
    <source>
        <strain evidence="2 3">DSM 21350</strain>
    </source>
</reference>
<dbReference type="Proteomes" id="UP000535511">
    <property type="component" value="Unassembled WGS sequence"/>
</dbReference>
<keyword evidence="1" id="KW-0812">Transmembrane</keyword>
<keyword evidence="3" id="KW-1185">Reference proteome</keyword>
<keyword evidence="1" id="KW-0472">Membrane</keyword>
<evidence type="ECO:0000313" key="3">
    <source>
        <dbReference type="Proteomes" id="UP000535511"/>
    </source>
</evidence>
<dbReference type="EMBL" id="JACCBG010000001">
    <property type="protein sequence ID" value="NYD43341.1"/>
    <property type="molecule type" value="Genomic_DNA"/>
</dbReference>
<organism evidence="2 3">
    <name type="scientific">Nocardioides panaciterrulae</name>
    <dbReference type="NCBI Taxonomy" id="661492"/>
    <lineage>
        <taxon>Bacteria</taxon>
        <taxon>Bacillati</taxon>
        <taxon>Actinomycetota</taxon>
        <taxon>Actinomycetes</taxon>
        <taxon>Propionibacteriales</taxon>
        <taxon>Nocardioidaceae</taxon>
        <taxon>Nocardioides</taxon>
    </lineage>
</organism>
<sequence length="402" mass="45083">MNRILRIWNKPRAVVGHRVAIAIAVVDVLATWHVWTMDRWQNRRVIDSRSVAVVETEYRCFVLREEYPSGLRGLEVPSNSLVRFETTDDQHEVWVLTGSQWGPFEITVEQHDGPPAMVDDDWLDMVELSLTCQGEVTVCEMIDGPMATLVDRAGDFRVRVCARGRREGLLRDDDPDWDLGDGPVVEHYLLQVWREPASDGRVLREDKGLWEALGDSDEAGASEGDAIVDAGLEASSRILADVEGGPSARRLSGRRGHVVATGEVPASRRIIFPRAASLVAWPSCRGGSAGDLAVGATWTHDGTRPDGDGEYGHITTTFEMLNEPEAIFKTWNWQRPQSAQPNVDTVRSLLDPPSIIRMALMEYNDDSGDKLTTIHVQHVGVPVEWVDDLWALWRWDLHRLTR</sequence>
<keyword evidence="1" id="KW-1133">Transmembrane helix</keyword>
<evidence type="ECO:0000256" key="1">
    <source>
        <dbReference type="SAM" id="Phobius"/>
    </source>
</evidence>
<feature type="transmembrane region" description="Helical" evidence="1">
    <location>
        <begin position="12"/>
        <end position="35"/>
    </location>
</feature>
<dbReference type="RefSeq" id="WP_179664870.1">
    <property type="nucleotide sequence ID" value="NZ_JACCBG010000001.1"/>
</dbReference>
<evidence type="ECO:0000313" key="2">
    <source>
        <dbReference type="EMBL" id="NYD43341.1"/>
    </source>
</evidence>
<name>A0A7Y9JCJ6_9ACTN</name>
<comment type="caution">
    <text evidence="2">The sequence shown here is derived from an EMBL/GenBank/DDBJ whole genome shotgun (WGS) entry which is preliminary data.</text>
</comment>
<accession>A0A7Y9JCJ6</accession>
<proteinExistence type="predicted"/>